<proteinExistence type="predicted"/>
<dbReference type="Pfam" id="PF00536">
    <property type="entry name" value="SAM_1"/>
    <property type="match status" value="1"/>
</dbReference>
<reference evidence="3" key="1">
    <citation type="submission" date="2021-01" db="EMBL/GenBank/DDBJ databases">
        <authorList>
            <person name="Corre E."/>
            <person name="Pelletier E."/>
            <person name="Niang G."/>
            <person name="Scheremetjew M."/>
            <person name="Finn R."/>
            <person name="Kale V."/>
            <person name="Holt S."/>
            <person name="Cochrane G."/>
            <person name="Meng A."/>
            <person name="Brown T."/>
            <person name="Cohen L."/>
        </authorList>
    </citation>
    <scope>NUCLEOTIDE SEQUENCE</scope>
    <source>
        <strain evidence="3">Pop2</strain>
    </source>
</reference>
<feature type="domain" description="SAM" evidence="2">
    <location>
        <begin position="1"/>
        <end position="63"/>
    </location>
</feature>
<evidence type="ECO:0000259" key="2">
    <source>
        <dbReference type="PROSITE" id="PS50105"/>
    </source>
</evidence>
<feature type="region of interest" description="Disordered" evidence="1">
    <location>
        <begin position="109"/>
        <end position="141"/>
    </location>
</feature>
<dbReference type="AlphaFoldDB" id="A0A7S1YVP5"/>
<name>A0A7S1YVP5_9STRA</name>
<protein>
    <recommendedName>
        <fullName evidence="2">SAM domain-containing protein</fullName>
    </recommendedName>
</protein>
<dbReference type="EMBL" id="HBGN01009630">
    <property type="protein sequence ID" value="CAD9320834.1"/>
    <property type="molecule type" value="Transcribed_RNA"/>
</dbReference>
<dbReference type="Gene3D" id="1.10.150.50">
    <property type="entry name" value="Transcription Factor, Ets-1"/>
    <property type="match status" value="1"/>
</dbReference>
<feature type="region of interest" description="Disordered" evidence="1">
    <location>
        <begin position="199"/>
        <end position="240"/>
    </location>
</feature>
<dbReference type="CDD" id="cd09487">
    <property type="entry name" value="SAM_superfamily"/>
    <property type="match status" value="1"/>
</dbReference>
<evidence type="ECO:0000256" key="1">
    <source>
        <dbReference type="SAM" id="MobiDB-lite"/>
    </source>
</evidence>
<feature type="compositionally biased region" description="Basic and acidic residues" evidence="1">
    <location>
        <begin position="472"/>
        <end position="481"/>
    </location>
</feature>
<organism evidence="3">
    <name type="scientific">Ditylum brightwellii</name>
    <dbReference type="NCBI Taxonomy" id="49249"/>
    <lineage>
        <taxon>Eukaryota</taxon>
        <taxon>Sar</taxon>
        <taxon>Stramenopiles</taxon>
        <taxon>Ochrophyta</taxon>
        <taxon>Bacillariophyta</taxon>
        <taxon>Mediophyceae</taxon>
        <taxon>Lithodesmiophycidae</taxon>
        <taxon>Lithodesmiales</taxon>
        <taxon>Lithodesmiaceae</taxon>
        <taxon>Ditylum</taxon>
    </lineage>
</organism>
<gene>
    <name evidence="3" type="ORF">DBRI1063_LOCUS6170</name>
</gene>
<dbReference type="InterPro" id="IPR013761">
    <property type="entry name" value="SAM/pointed_sf"/>
</dbReference>
<dbReference type="SUPFAM" id="SSF47769">
    <property type="entry name" value="SAM/Pointed domain"/>
    <property type="match status" value="1"/>
</dbReference>
<accession>A0A7S1YVP5</accession>
<evidence type="ECO:0000313" key="3">
    <source>
        <dbReference type="EMBL" id="CAD9320834.1"/>
    </source>
</evidence>
<feature type="compositionally biased region" description="Polar residues" evidence="1">
    <location>
        <begin position="173"/>
        <end position="185"/>
    </location>
</feature>
<dbReference type="InterPro" id="IPR001660">
    <property type="entry name" value="SAM"/>
</dbReference>
<feature type="region of interest" description="Disordered" evidence="1">
    <location>
        <begin position="457"/>
        <end position="487"/>
    </location>
</feature>
<feature type="region of interest" description="Disordered" evidence="1">
    <location>
        <begin position="156"/>
        <end position="185"/>
    </location>
</feature>
<dbReference type="PROSITE" id="PS50105">
    <property type="entry name" value="SAM_DOMAIN"/>
    <property type="match status" value="1"/>
</dbReference>
<sequence>MTRAKKILKSLNLSHHAKIFDDSGIKSSEDVQLLSREDLLALGVVKIGERNRICAWIENQKIISSKTIHSSLKYDAVDDTKNCTQNNEDKVAIVKRICNIVNQGTSFIGNQQHFGGPSTAKKVPKRLSDPGRQQRPQKQRVVPLLINQKSNVEGSFSKLEMSPCSHKSEENTAKNIRSSQSNHQSFLKQRSLLMKEVHTEPIPSPSSQTSEGNTAEKLTCRAQRSDPCKRHSSSKKTSTKLSIAQYDYKENSPPQMMPLPCNQTIEDIFKEKTELMVECYMSGSDFSLVPDAAECKNCFCHDLLLILMLDMKIVNILAKKFCDIWLNVAANKNKLTTKKATDRNQIVDNAIRDFSKIAHCYCHENAVVLCSLPEGAVTKSLHEFRKIALACACKKSVENSQGKTPNWSHKSLPRRSKLDPCVPLQRRALSEGNQPSLPATKESKISPQEAYHFWESECSSKSPNGIFPQMEPHYKADDPLVHPKSSR</sequence>